<accession>G0MSP6</accession>
<dbReference type="PROSITE" id="PS50244">
    <property type="entry name" value="S5A_REDUCTASE"/>
    <property type="match status" value="1"/>
</dbReference>
<evidence type="ECO:0000256" key="2">
    <source>
        <dbReference type="ARBA" id="ARBA00022692"/>
    </source>
</evidence>
<comment type="subcellular location">
    <subcellularLocation>
        <location evidence="1">Membrane</location>
        <topology evidence="1">Multi-pass membrane protein</topology>
    </subcellularLocation>
</comment>
<evidence type="ECO:0000313" key="7">
    <source>
        <dbReference type="EMBL" id="EGT43108.1"/>
    </source>
</evidence>
<evidence type="ECO:0000259" key="6">
    <source>
        <dbReference type="Pfam" id="PF02544"/>
    </source>
</evidence>
<dbReference type="OrthoDB" id="540503at2759"/>
<reference evidence="8" key="1">
    <citation type="submission" date="2011-07" db="EMBL/GenBank/DDBJ databases">
        <authorList>
            <consortium name="Caenorhabditis brenneri Sequencing and Analysis Consortium"/>
            <person name="Wilson R.K."/>
        </authorList>
    </citation>
    <scope>NUCLEOTIDE SEQUENCE [LARGE SCALE GENOMIC DNA]</scope>
    <source>
        <strain evidence="8">PB2801</strain>
    </source>
</reference>
<dbReference type="eggNOG" id="ENOG502TJSB">
    <property type="taxonomic scope" value="Eukaryota"/>
</dbReference>
<dbReference type="Pfam" id="PF02544">
    <property type="entry name" value="Steroid_dh"/>
    <property type="match status" value="1"/>
</dbReference>
<keyword evidence="3 5" id="KW-1133">Transmembrane helix</keyword>
<dbReference type="InterPro" id="IPR001104">
    <property type="entry name" value="3-oxo-5_a-steroid_4-DH_C"/>
</dbReference>
<dbReference type="EMBL" id="GL379810">
    <property type="protein sequence ID" value="EGT43108.1"/>
    <property type="molecule type" value="Genomic_DNA"/>
</dbReference>
<dbReference type="HOGENOM" id="CLU_1148098_0_0_1"/>
<dbReference type="GO" id="GO:0016020">
    <property type="term" value="C:membrane"/>
    <property type="evidence" value="ECO:0007669"/>
    <property type="project" value="UniProtKB-SubCell"/>
</dbReference>
<evidence type="ECO:0000256" key="1">
    <source>
        <dbReference type="ARBA" id="ARBA00004141"/>
    </source>
</evidence>
<keyword evidence="8" id="KW-1185">Reference proteome</keyword>
<keyword evidence="2 5" id="KW-0812">Transmembrane</keyword>
<keyword evidence="4 5" id="KW-0472">Membrane</keyword>
<proteinExistence type="predicted"/>
<feature type="domain" description="3-oxo-5-alpha-steroid 4-dehydrogenase C-terminal" evidence="6">
    <location>
        <begin position="119"/>
        <end position="229"/>
    </location>
</feature>
<evidence type="ECO:0000256" key="3">
    <source>
        <dbReference type="ARBA" id="ARBA00022989"/>
    </source>
</evidence>
<name>G0MSP6_CAEBE</name>
<evidence type="ECO:0000313" key="8">
    <source>
        <dbReference type="Proteomes" id="UP000008068"/>
    </source>
</evidence>
<sequence length="238" mass="27938">MNSLEHSLSVGFIMLGVWRLYSKEPNFVVTPYIDDLRSNVLFNMQNPLVRLIQSTLLMSILLCPSIKAKIAVVTLLASMWIDDYQYPRPASHSVERRQINSRETPMEIATFIILVKLLYMQHVEFSLFAIIKLLLGFHMFWIGYFGKLDFDEVLWFNGAYERRIRPGEPDLMQLNTITCPEYRYRIIQWIGFAILVDEQLIYCFSYCAGCFLIKYANTRHRLSVRSNPEIFGTLRALW</sequence>
<protein>
    <recommendedName>
        <fullName evidence="6">3-oxo-5-alpha-steroid 4-dehydrogenase C-terminal domain-containing protein</fullName>
    </recommendedName>
</protein>
<feature type="transmembrane region" description="Helical" evidence="5">
    <location>
        <begin position="199"/>
        <end position="216"/>
    </location>
</feature>
<dbReference type="Proteomes" id="UP000008068">
    <property type="component" value="Unassembled WGS sequence"/>
</dbReference>
<evidence type="ECO:0000256" key="4">
    <source>
        <dbReference type="ARBA" id="ARBA00023136"/>
    </source>
</evidence>
<dbReference type="GO" id="GO:0006629">
    <property type="term" value="P:lipid metabolic process"/>
    <property type="evidence" value="ECO:0007669"/>
    <property type="project" value="InterPro"/>
</dbReference>
<dbReference type="OMA" id="IIQWIGF"/>
<evidence type="ECO:0000256" key="5">
    <source>
        <dbReference type="SAM" id="Phobius"/>
    </source>
</evidence>
<dbReference type="InParanoid" id="G0MSP6"/>
<dbReference type="AlphaFoldDB" id="G0MSP6"/>
<feature type="transmembrane region" description="Helical" evidence="5">
    <location>
        <begin position="125"/>
        <end position="146"/>
    </location>
</feature>
<gene>
    <name evidence="7" type="ORF">CAEBREN_06109</name>
</gene>
<dbReference type="GO" id="GO:0016627">
    <property type="term" value="F:oxidoreductase activity, acting on the CH-CH group of donors"/>
    <property type="evidence" value="ECO:0007669"/>
    <property type="project" value="InterPro"/>
</dbReference>
<organism evidence="8">
    <name type="scientific">Caenorhabditis brenneri</name>
    <name type="common">Nematode worm</name>
    <dbReference type="NCBI Taxonomy" id="135651"/>
    <lineage>
        <taxon>Eukaryota</taxon>
        <taxon>Metazoa</taxon>
        <taxon>Ecdysozoa</taxon>
        <taxon>Nematoda</taxon>
        <taxon>Chromadorea</taxon>
        <taxon>Rhabditida</taxon>
        <taxon>Rhabditina</taxon>
        <taxon>Rhabditomorpha</taxon>
        <taxon>Rhabditoidea</taxon>
        <taxon>Rhabditidae</taxon>
        <taxon>Peloderinae</taxon>
        <taxon>Caenorhabditis</taxon>
    </lineage>
</organism>